<comment type="cofactor">
    <cofactor evidence="1">
        <name>L-ascorbate</name>
        <dbReference type="ChEBI" id="CHEBI:38290"/>
    </cofactor>
</comment>
<dbReference type="PANTHER" id="PTHR12907">
    <property type="entry name" value="EGL NINE HOMOLOG-RELATED"/>
    <property type="match status" value="1"/>
</dbReference>
<keyword evidence="4" id="KW-0223">Dioxygenase</keyword>
<protein>
    <submittedName>
        <fullName evidence="8">2OG-Fe(II) oxygenase</fullName>
    </submittedName>
</protein>
<dbReference type="SUPFAM" id="SSF51197">
    <property type="entry name" value="Clavaminate synthase-like"/>
    <property type="match status" value="1"/>
</dbReference>
<dbReference type="Pfam" id="PF13640">
    <property type="entry name" value="2OG-FeII_Oxy_3"/>
    <property type="match status" value="1"/>
</dbReference>
<evidence type="ECO:0000313" key="10">
    <source>
        <dbReference type="Proteomes" id="UP000267166"/>
    </source>
</evidence>
<evidence type="ECO:0000259" key="7">
    <source>
        <dbReference type="PROSITE" id="PS51471"/>
    </source>
</evidence>
<dbReference type="EMBL" id="RCHD01000020">
    <property type="protein sequence ID" value="RLL35133.1"/>
    <property type="molecule type" value="Genomic_DNA"/>
</dbReference>
<dbReference type="InterPro" id="IPR005123">
    <property type="entry name" value="Oxoglu/Fe-dep_dioxygenase_dom"/>
</dbReference>
<feature type="domain" description="Fe2OG dioxygenase" evidence="7">
    <location>
        <begin position="101"/>
        <end position="195"/>
    </location>
</feature>
<evidence type="ECO:0000313" key="8">
    <source>
        <dbReference type="EMBL" id="RKG54835.1"/>
    </source>
</evidence>
<sequence>MDAMHLPKSWPVEQILDNLAQHGFAIIDQAYSPEYTRALVHECSTHLNEFRDAAIQNGVVSNIRSDHILWIDQQLKVAQQHIQALNALSQHLNQAFFLGIKEAEAHFACYNAGEFYALHRDNPQGKNGRMISTVYYLHEAWENDWGGELRLQDKNNQWHIIHPEPNRIAIFQSDLLHEVLEAKHQRLSITAWLRTDQPLW</sequence>
<dbReference type="EMBL" id="RAXZ01000003">
    <property type="protein sequence ID" value="RKG54835.1"/>
    <property type="molecule type" value="Genomic_DNA"/>
</dbReference>
<proteinExistence type="predicted"/>
<dbReference type="GO" id="GO:0031418">
    <property type="term" value="F:L-ascorbic acid binding"/>
    <property type="evidence" value="ECO:0007669"/>
    <property type="project" value="UniProtKB-KW"/>
</dbReference>
<dbReference type="PANTHER" id="PTHR12907:SF26">
    <property type="entry name" value="HIF PROLYL HYDROXYLASE, ISOFORM C"/>
    <property type="match status" value="1"/>
</dbReference>
<name>A0A3A8G7G1_9GAMM</name>
<dbReference type="GO" id="GO:0071456">
    <property type="term" value="P:cellular response to hypoxia"/>
    <property type="evidence" value="ECO:0007669"/>
    <property type="project" value="TreeGrafter"/>
</dbReference>
<dbReference type="Gene3D" id="2.60.120.620">
    <property type="entry name" value="q2cbj1_9rhob like domain"/>
    <property type="match status" value="1"/>
</dbReference>
<accession>A0A3A8G7G1</accession>
<keyword evidence="6" id="KW-0408">Iron</keyword>
<evidence type="ECO:0000256" key="1">
    <source>
        <dbReference type="ARBA" id="ARBA00001961"/>
    </source>
</evidence>
<dbReference type="Proteomes" id="UP000281084">
    <property type="component" value="Unassembled WGS sequence"/>
</dbReference>
<dbReference type="InterPro" id="IPR006620">
    <property type="entry name" value="Pro_4_hyd_alph"/>
</dbReference>
<evidence type="ECO:0000256" key="5">
    <source>
        <dbReference type="ARBA" id="ARBA00023002"/>
    </source>
</evidence>
<keyword evidence="3" id="KW-0847">Vitamin C</keyword>
<dbReference type="GO" id="GO:0031543">
    <property type="term" value="F:peptidyl-proline dioxygenase activity"/>
    <property type="evidence" value="ECO:0007669"/>
    <property type="project" value="TreeGrafter"/>
</dbReference>
<organism evidence="8 11">
    <name type="scientific">Acinetobacter cumulans</name>
    <dbReference type="NCBI Taxonomy" id="2136182"/>
    <lineage>
        <taxon>Bacteria</taxon>
        <taxon>Pseudomonadati</taxon>
        <taxon>Pseudomonadota</taxon>
        <taxon>Gammaproteobacteria</taxon>
        <taxon>Moraxellales</taxon>
        <taxon>Moraxellaceae</taxon>
        <taxon>Acinetobacter</taxon>
    </lineage>
</organism>
<evidence type="ECO:0000256" key="3">
    <source>
        <dbReference type="ARBA" id="ARBA00022896"/>
    </source>
</evidence>
<comment type="caution">
    <text evidence="8">The sequence shown here is derived from an EMBL/GenBank/DDBJ whole genome shotgun (WGS) entry which is preliminary data.</text>
</comment>
<evidence type="ECO:0000313" key="11">
    <source>
        <dbReference type="Proteomes" id="UP000281084"/>
    </source>
</evidence>
<evidence type="ECO:0000256" key="4">
    <source>
        <dbReference type="ARBA" id="ARBA00022964"/>
    </source>
</evidence>
<dbReference type="AlphaFoldDB" id="A0A3A8G7G1"/>
<reference evidence="8 11" key="2">
    <citation type="submission" date="2018-09" db="EMBL/GenBank/DDBJ databases">
        <title>The draft genome of Acinetobacter spp. strains.</title>
        <authorList>
            <person name="Qin J."/>
            <person name="Feng Y."/>
            <person name="Zong Z."/>
        </authorList>
    </citation>
    <scope>NUCLEOTIDE SEQUENCE [LARGE SCALE GENOMIC DNA]</scope>
    <source>
        <strain evidence="8 11">WCHAc060002</strain>
    </source>
</reference>
<dbReference type="RefSeq" id="WP_117007457.1">
    <property type="nucleotide sequence ID" value="NZ_RAXY01000002.1"/>
</dbReference>
<keyword evidence="2" id="KW-0479">Metal-binding</keyword>
<dbReference type="SMART" id="SM00702">
    <property type="entry name" value="P4Hc"/>
    <property type="match status" value="1"/>
</dbReference>
<keyword evidence="5" id="KW-0560">Oxidoreductase</keyword>
<evidence type="ECO:0000313" key="9">
    <source>
        <dbReference type="EMBL" id="RLL35133.1"/>
    </source>
</evidence>
<evidence type="ECO:0000256" key="2">
    <source>
        <dbReference type="ARBA" id="ARBA00022723"/>
    </source>
</evidence>
<evidence type="ECO:0000256" key="6">
    <source>
        <dbReference type="ARBA" id="ARBA00023004"/>
    </source>
</evidence>
<dbReference type="Proteomes" id="UP000267166">
    <property type="component" value="Unassembled WGS sequence"/>
</dbReference>
<reference evidence="9 10" key="1">
    <citation type="submission" date="2018-09" db="EMBL/GenBank/DDBJ databases">
        <title>The draft genome of Acinetobacter sp. strains.</title>
        <authorList>
            <person name="Qin J."/>
            <person name="Feng Y."/>
            <person name="Zong Z."/>
        </authorList>
    </citation>
    <scope>NUCLEOTIDE SEQUENCE [LARGE SCALE GENOMIC DNA]</scope>
    <source>
        <strain evidence="9 10">WCHAc060003</strain>
    </source>
</reference>
<gene>
    <name evidence="8" type="ORF">D7V64_04510</name>
    <name evidence="9" type="ORF">D9K80_09855</name>
</gene>
<accession>A0A498D096</accession>
<dbReference type="InterPro" id="IPR044862">
    <property type="entry name" value="Pro_4_hyd_alph_FE2OG_OXY"/>
</dbReference>
<dbReference type="InterPro" id="IPR051559">
    <property type="entry name" value="HIF_prolyl_hydroxylases"/>
</dbReference>
<dbReference type="PROSITE" id="PS51471">
    <property type="entry name" value="FE2OG_OXY"/>
    <property type="match status" value="1"/>
</dbReference>
<dbReference type="GO" id="GO:0008198">
    <property type="term" value="F:ferrous iron binding"/>
    <property type="evidence" value="ECO:0007669"/>
    <property type="project" value="TreeGrafter"/>
</dbReference>